<evidence type="ECO:0000313" key="2">
    <source>
        <dbReference type="RefSeq" id="XP_075095087.1"/>
    </source>
</evidence>
<dbReference type="RefSeq" id="XP_075095087.1">
    <property type="nucleotide sequence ID" value="XM_075238986.1"/>
</dbReference>
<dbReference type="Proteomes" id="UP000790787">
    <property type="component" value="Chromosome 19"/>
</dbReference>
<reference evidence="2" key="2">
    <citation type="submission" date="2025-08" db="UniProtKB">
        <authorList>
            <consortium name="RefSeq"/>
        </authorList>
    </citation>
    <scope>IDENTIFICATION</scope>
    <source>
        <tissue evidence="2">Leaf</tissue>
    </source>
</reference>
<keyword evidence="1" id="KW-1185">Reference proteome</keyword>
<sequence>MLMYSTIYKVHKNSEKTIVDMIVAGFTGQLKGWWDNYLRPKQRAEIMGAIKVEDGQNVQNTVYSLVLNIIEHFSGRYECNNTHWKSKFIDGLPTLFAERVRKTLCGTTMSIDYNSYSYGKLISLGEFCEQFTIDIPKNKKSHRHKKEPKEPYRYKKKNRGSSDKRYGRKDKRRKAYKHRKDFIKSNMPNVCYKCGRVGHYSRDCKVKDKIKNLDQDDNIKDSLYKILLNSSRKKSPENSYREDSSTDEDLRAL</sequence>
<protein>
    <submittedName>
        <fullName evidence="2">Uncharacterized protein LOC142173403</fullName>
    </submittedName>
</protein>
<gene>
    <name evidence="2" type="primary">LOC142173403</name>
</gene>
<name>A0AC58TD03_TOBAC</name>
<reference evidence="1" key="1">
    <citation type="journal article" date="2014" name="Nat. Commun.">
        <title>The tobacco genome sequence and its comparison with those of tomato and potato.</title>
        <authorList>
            <person name="Sierro N."/>
            <person name="Battey J.N."/>
            <person name="Ouadi S."/>
            <person name="Bakaher N."/>
            <person name="Bovet L."/>
            <person name="Willig A."/>
            <person name="Goepfert S."/>
            <person name="Peitsch M.C."/>
            <person name="Ivanov N.V."/>
        </authorList>
    </citation>
    <scope>NUCLEOTIDE SEQUENCE [LARGE SCALE GENOMIC DNA]</scope>
</reference>
<proteinExistence type="predicted"/>
<organism evidence="1 2">
    <name type="scientific">Nicotiana tabacum</name>
    <name type="common">Common tobacco</name>
    <dbReference type="NCBI Taxonomy" id="4097"/>
    <lineage>
        <taxon>Eukaryota</taxon>
        <taxon>Viridiplantae</taxon>
        <taxon>Streptophyta</taxon>
        <taxon>Embryophyta</taxon>
        <taxon>Tracheophyta</taxon>
        <taxon>Spermatophyta</taxon>
        <taxon>Magnoliopsida</taxon>
        <taxon>eudicotyledons</taxon>
        <taxon>Gunneridae</taxon>
        <taxon>Pentapetalae</taxon>
        <taxon>asterids</taxon>
        <taxon>lamiids</taxon>
        <taxon>Solanales</taxon>
        <taxon>Solanaceae</taxon>
        <taxon>Nicotianoideae</taxon>
        <taxon>Nicotianeae</taxon>
        <taxon>Nicotiana</taxon>
    </lineage>
</organism>
<evidence type="ECO:0000313" key="1">
    <source>
        <dbReference type="Proteomes" id="UP000790787"/>
    </source>
</evidence>
<accession>A0AC58TD03</accession>